<dbReference type="PANTHER" id="PTHR33317:SF4">
    <property type="entry name" value="POLYNUCLEOTIDYL TRANSFERASE, RIBONUCLEASE H-LIKE SUPERFAMILY PROTEIN"/>
    <property type="match status" value="1"/>
</dbReference>
<dbReference type="InterPro" id="IPR005227">
    <property type="entry name" value="YqgF"/>
</dbReference>
<keyword evidence="8" id="KW-1185">Reference proteome</keyword>
<feature type="domain" description="YqgF/RNase H-like" evidence="6">
    <location>
        <begin position="76"/>
        <end position="176"/>
    </location>
</feature>
<evidence type="ECO:0000256" key="3">
    <source>
        <dbReference type="ARBA" id="ARBA00022722"/>
    </source>
</evidence>
<dbReference type="InterPro" id="IPR006641">
    <property type="entry name" value="YqgF/RNaseH-like_dom"/>
</dbReference>
<keyword evidence="2" id="KW-0690">Ribosome biogenesis</keyword>
<evidence type="ECO:0000256" key="4">
    <source>
        <dbReference type="ARBA" id="ARBA00022801"/>
    </source>
</evidence>
<dbReference type="GO" id="GO:0004518">
    <property type="term" value="F:nuclease activity"/>
    <property type="evidence" value="ECO:0007669"/>
    <property type="project" value="UniProtKB-KW"/>
</dbReference>
<dbReference type="EMBL" id="CAKKNE010000006">
    <property type="protein sequence ID" value="CAH0379297.1"/>
    <property type="molecule type" value="Genomic_DNA"/>
</dbReference>
<evidence type="ECO:0000256" key="1">
    <source>
        <dbReference type="ARBA" id="ARBA00022490"/>
    </source>
</evidence>
<dbReference type="PANTHER" id="PTHR33317">
    <property type="entry name" value="POLYNUCLEOTIDYL TRANSFERASE, RIBONUCLEASE H-LIKE SUPERFAMILY PROTEIN"/>
    <property type="match status" value="1"/>
</dbReference>
<dbReference type="Pfam" id="PF03652">
    <property type="entry name" value="RuvX"/>
    <property type="match status" value="1"/>
</dbReference>
<dbReference type="InterPro" id="IPR037027">
    <property type="entry name" value="YqgF/RNaseH-like_dom_sf"/>
</dbReference>
<dbReference type="InterPro" id="IPR012337">
    <property type="entry name" value="RNaseH-like_sf"/>
</dbReference>
<feature type="compositionally biased region" description="Pro residues" evidence="5">
    <location>
        <begin position="211"/>
        <end position="222"/>
    </location>
</feature>
<evidence type="ECO:0000256" key="2">
    <source>
        <dbReference type="ARBA" id="ARBA00022517"/>
    </source>
</evidence>
<evidence type="ECO:0000313" key="8">
    <source>
        <dbReference type="Proteomes" id="UP000789595"/>
    </source>
</evidence>
<proteinExistence type="inferred from homology"/>
<evidence type="ECO:0000259" key="6">
    <source>
        <dbReference type="SMART" id="SM00732"/>
    </source>
</evidence>
<dbReference type="SMART" id="SM00732">
    <property type="entry name" value="YqgFc"/>
    <property type="match status" value="1"/>
</dbReference>
<protein>
    <recommendedName>
        <fullName evidence="6">YqgF/RNase H-like domain-containing protein</fullName>
    </recommendedName>
</protein>
<reference evidence="7" key="1">
    <citation type="submission" date="2021-11" db="EMBL/GenBank/DDBJ databases">
        <authorList>
            <consortium name="Genoscope - CEA"/>
            <person name="William W."/>
        </authorList>
    </citation>
    <scope>NUCLEOTIDE SEQUENCE</scope>
</reference>
<dbReference type="HAMAP" id="MF_00651">
    <property type="entry name" value="Nuclease_YqgF"/>
    <property type="match status" value="1"/>
</dbReference>
<evidence type="ECO:0000313" key="7">
    <source>
        <dbReference type="EMBL" id="CAH0379297.1"/>
    </source>
</evidence>
<dbReference type="GO" id="GO:0016787">
    <property type="term" value="F:hydrolase activity"/>
    <property type="evidence" value="ECO:0007669"/>
    <property type="project" value="UniProtKB-KW"/>
</dbReference>
<name>A0A8J2T1I1_9STRA</name>
<evidence type="ECO:0000256" key="5">
    <source>
        <dbReference type="SAM" id="MobiDB-lite"/>
    </source>
</evidence>
<dbReference type="GO" id="GO:0000967">
    <property type="term" value="P:rRNA 5'-end processing"/>
    <property type="evidence" value="ECO:0007669"/>
    <property type="project" value="TreeGrafter"/>
</dbReference>
<organism evidence="7 8">
    <name type="scientific">Pelagomonas calceolata</name>
    <dbReference type="NCBI Taxonomy" id="35677"/>
    <lineage>
        <taxon>Eukaryota</taxon>
        <taxon>Sar</taxon>
        <taxon>Stramenopiles</taxon>
        <taxon>Ochrophyta</taxon>
        <taxon>Pelagophyceae</taxon>
        <taxon>Pelagomonadales</taxon>
        <taxon>Pelagomonadaceae</taxon>
        <taxon>Pelagomonas</taxon>
    </lineage>
</organism>
<keyword evidence="3" id="KW-0540">Nuclease</keyword>
<keyword evidence="1" id="KW-0963">Cytoplasm</keyword>
<dbReference type="AlphaFoldDB" id="A0A8J2T1I1"/>
<dbReference type="CDD" id="cd16964">
    <property type="entry name" value="YqgF"/>
    <property type="match status" value="1"/>
</dbReference>
<feature type="compositionally biased region" description="Basic residues" evidence="5">
    <location>
        <begin position="223"/>
        <end position="237"/>
    </location>
</feature>
<dbReference type="SUPFAM" id="SSF53098">
    <property type="entry name" value="Ribonuclease H-like"/>
    <property type="match status" value="1"/>
</dbReference>
<dbReference type="NCBIfam" id="TIGR00250">
    <property type="entry name" value="RNAse_H_YqgF"/>
    <property type="match status" value="1"/>
</dbReference>
<keyword evidence="4" id="KW-0378">Hydrolase</keyword>
<sequence>MSFPHSGAIFTGAFGIRSFCEEGFRRVLEHSAPSRKLVSSSCIRNRAAHRGSMRRWLLVATLVAGARPLAPPRIAPPTLGVDYGLRRVGVCVGVGFASRPLEVIEHDEDIDAVVARLLQIARRERIASIVVGLPLEKDGAEGLQCAATRRFADALAAAAPATPLVLWDERFSSREAEALLAHRPGAALDAVAACVILDDFFASADDGAAAPPAPPAPAPAAPPKRRPRPKPRLRYLE</sequence>
<dbReference type="Proteomes" id="UP000789595">
    <property type="component" value="Unassembled WGS sequence"/>
</dbReference>
<gene>
    <name evidence="7" type="ORF">PECAL_6P09080</name>
</gene>
<dbReference type="OrthoDB" id="206422at2759"/>
<accession>A0A8J2T1I1</accession>
<comment type="caution">
    <text evidence="7">The sequence shown here is derived from an EMBL/GenBank/DDBJ whole genome shotgun (WGS) entry which is preliminary data.</text>
</comment>
<dbReference type="Gene3D" id="3.30.420.140">
    <property type="entry name" value="YqgF/RNase H-like domain"/>
    <property type="match status" value="1"/>
</dbReference>
<feature type="region of interest" description="Disordered" evidence="5">
    <location>
        <begin position="207"/>
        <end position="237"/>
    </location>
</feature>